<dbReference type="EMBL" id="LT629748">
    <property type="protein sequence ID" value="SDS78512.1"/>
    <property type="molecule type" value="Genomic_DNA"/>
</dbReference>
<dbReference type="RefSeq" id="WP_090274248.1">
    <property type="nucleotide sequence ID" value="NZ_LT629748.1"/>
</dbReference>
<sequence length="91" mass="9981">MHSSDDTADEAFAHTKLVEAVENQLAAGEPAAAQATLNKLTLVGYGREDILGLMAQVLAYHINLMLEQNTPFDLEAYEQALRNLPDLPDKE</sequence>
<dbReference type="OrthoDB" id="7025577at2"/>
<evidence type="ECO:0000313" key="1">
    <source>
        <dbReference type="EMBL" id="SDS78512.1"/>
    </source>
</evidence>
<gene>
    <name evidence="1" type="ORF">SAMN05216198_2774</name>
</gene>
<reference evidence="2" key="1">
    <citation type="submission" date="2016-10" db="EMBL/GenBank/DDBJ databases">
        <authorList>
            <person name="Varghese N."/>
            <person name="Submissions S."/>
        </authorList>
    </citation>
    <scope>NUCLEOTIDE SEQUENCE [LARGE SCALE GENOMIC DNA]</scope>
    <source>
        <strain evidence="2">2SM5</strain>
    </source>
</reference>
<accession>A0A1H1V170</accession>
<proteinExistence type="predicted"/>
<dbReference type="Proteomes" id="UP000243426">
    <property type="component" value="Chromosome I"/>
</dbReference>
<organism evidence="1 2">
    <name type="scientific">Halopseudomonas litoralis</name>
    <dbReference type="NCBI Taxonomy" id="797277"/>
    <lineage>
        <taxon>Bacteria</taxon>
        <taxon>Pseudomonadati</taxon>
        <taxon>Pseudomonadota</taxon>
        <taxon>Gammaproteobacteria</taxon>
        <taxon>Pseudomonadales</taxon>
        <taxon>Pseudomonadaceae</taxon>
        <taxon>Halopseudomonas</taxon>
    </lineage>
</organism>
<keyword evidence="2" id="KW-1185">Reference proteome</keyword>
<name>A0A1H1V170_9GAMM</name>
<evidence type="ECO:0000313" key="2">
    <source>
        <dbReference type="Proteomes" id="UP000243426"/>
    </source>
</evidence>
<protein>
    <submittedName>
        <fullName evidence="1">Uncharacterized protein</fullName>
    </submittedName>
</protein>
<dbReference type="AlphaFoldDB" id="A0A1H1V170"/>
<dbReference type="STRING" id="797277.SAMN05216198_2774"/>